<accession>A0A1I6H9K1</accession>
<dbReference type="PANTHER" id="PTHR14969:SF62">
    <property type="entry name" value="DECAPRENYLPHOSPHORYL-5-PHOSPHORIBOSE PHOSPHATASE RV3807C-RELATED"/>
    <property type="match status" value="1"/>
</dbReference>
<evidence type="ECO:0000256" key="1">
    <source>
        <dbReference type="ARBA" id="ARBA00004651"/>
    </source>
</evidence>
<keyword evidence="10" id="KW-1185">Reference proteome</keyword>
<sequence>MIDLLLSYDVAIARAAIDFTAAHPKFAQAVRAIVDTPETKGLIPVLCFWYLWISPRAGWQQTRMKLVAVLFVSLVAIAVGRLLALNLMFRARPFASAAVMGDDVVTQGRLVEWSAMPSDHAVAFVALATGILLVSRGAGILLLLHAALIVCGSRVFAGLHFPADVLVGGAIGLVLAVALVPVAERWFAKASLQFPRTYNTLIRPEIGYLLLGVLTFELATMFDGIRRLGATLFVLLM</sequence>
<evidence type="ECO:0000256" key="5">
    <source>
        <dbReference type="ARBA" id="ARBA00022989"/>
    </source>
</evidence>
<proteinExistence type="predicted"/>
<dbReference type="Gene3D" id="1.20.144.10">
    <property type="entry name" value="Phosphatidic acid phosphatase type 2/haloperoxidase"/>
    <property type="match status" value="1"/>
</dbReference>
<comment type="subcellular location">
    <subcellularLocation>
        <location evidence="1">Cell membrane</location>
        <topology evidence="1">Multi-pass membrane protein</topology>
    </subcellularLocation>
</comment>
<feature type="transmembrane region" description="Helical" evidence="7">
    <location>
        <begin position="206"/>
        <end position="225"/>
    </location>
</feature>
<organism evidence="9 10">
    <name type="scientific">Yoonia tamlensis</name>
    <dbReference type="NCBI Taxonomy" id="390270"/>
    <lineage>
        <taxon>Bacteria</taxon>
        <taxon>Pseudomonadati</taxon>
        <taxon>Pseudomonadota</taxon>
        <taxon>Alphaproteobacteria</taxon>
        <taxon>Rhodobacterales</taxon>
        <taxon>Paracoccaceae</taxon>
        <taxon>Yoonia</taxon>
    </lineage>
</organism>
<name>A0A1I6H9K1_9RHOB</name>
<feature type="domain" description="Phosphatidic acid phosphatase type 2/haloperoxidase" evidence="8">
    <location>
        <begin position="65"/>
        <end position="180"/>
    </location>
</feature>
<gene>
    <name evidence="9" type="ORF">SAMN04488005_2411</name>
</gene>
<evidence type="ECO:0000256" key="6">
    <source>
        <dbReference type="ARBA" id="ARBA00023136"/>
    </source>
</evidence>
<dbReference type="PANTHER" id="PTHR14969">
    <property type="entry name" value="SPHINGOSINE-1-PHOSPHATE PHOSPHOHYDROLASE"/>
    <property type="match status" value="1"/>
</dbReference>
<dbReference type="OrthoDB" id="9801622at2"/>
<dbReference type="InterPro" id="IPR036938">
    <property type="entry name" value="PAP2/HPO_sf"/>
</dbReference>
<dbReference type="Pfam" id="PF01569">
    <property type="entry name" value="PAP2"/>
    <property type="match status" value="1"/>
</dbReference>
<keyword evidence="4" id="KW-0378">Hydrolase</keyword>
<dbReference type="EMBL" id="FOYP01000002">
    <property type="protein sequence ID" value="SFR51175.1"/>
    <property type="molecule type" value="Genomic_DNA"/>
</dbReference>
<dbReference type="GO" id="GO:0005886">
    <property type="term" value="C:plasma membrane"/>
    <property type="evidence" value="ECO:0007669"/>
    <property type="project" value="UniProtKB-SubCell"/>
</dbReference>
<evidence type="ECO:0000313" key="9">
    <source>
        <dbReference type="EMBL" id="SFR51175.1"/>
    </source>
</evidence>
<dbReference type="SUPFAM" id="SSF48317">
    <property type="entry name" value="Acid phosphatase/Vanadium-dependent haloperoxidase"/>
    <property type="match status" value="1"/>
</dbReference>
<dbReference type="InterPro" id="IPR000326">
    <property type="entry name" value="PAP2/HPO"/>
</dbReference>
<feature type="transmembrane region" description="Helical" evidence="7">
    <location>
        <begin position="66"/>
        <end position="89"/>
    </location>
</feature>
<keyword evidence="5 7" id="KW-1133">Transmembrane helix</keyword>
<feature type="transmembrane region" description="Helical" evidence="7">
    <location>
        <begin position="165"/>
        <end position="186"/>
    </location>
</feature>
<reference evidence="10" key="1">
    <citation type="submission" date="2016-10" db="EMBL/GenBank/DDBJ databases">
        <authorList>
            <person name="Varghese N."/>
            <person name="Submissions S."/>
        </authorList>
    </citation>
    <scope>NUCLEOTIDE SEQUENCE [LARGE SCALE GENOMIC DNA]</scope>
    <source>
        <strain evidence="10">DSM 26879</strain>
    </source>
</reference>
<dbReference type="STRING" id="390270.SAMN04488005_2411"/>
<dbReference type="Proteomes" id="UP000199478">
    <property type="component" value="Unassembled WGS sequence"/>
</dbReference>
<evidence type="ECO:0000259" key="8">
    <source>
        <dbReference type="SMART" id="SM00014"/>
    </source>
</evidence>
<evidence type="ECO:0000256" key="3">
    <source>
        <dbReference type="ARBA" id="ARBA00022692"/>
    </source>
</evidence>
<evidence type="ECO:0000313" key="10">
    <source>
        <dbReference type="Proteomes" id="UP000199478"/>
    </source>
</evidence>
<feature type="transmembrane region" description="Helical" evidence="7">
    <location>
        <begin position="121"/>
        <end position="144"/>
    </location>
</feature>
<keyword evidence="2" id="KW-1003">Cell membrane</keyword>
<dbReference type="RefSeq" id="WP_090200638.1">
    <property type="nucleotide sequence ID" value="NZ_FOYP01000002.1"/>
</dbReference>
<evidence type="ECO:0000256" key="2">
    <source>
        <dbReference type="ARBA" id="ARBA00022475"/>
    </source>
</evidence>
<dbReference type="GO" id="GO:0016787">
    <property type="term" value="F:hydrolase activity"/>
    <property type="evidence" value="ECO:0007669"/>
    <property type="project" value="UniProtKB-KW"/>
</dbReference>
<dbReference type="SMART" id="SM00014">
    <property type="entry name" value="acidPPc"/>
    <property type="match status" value="1"/>
</dbReference>
<evidence type="ECO:0000256" key="4">
    <source>
        <dbReference type="ARBA" id="ARBA00022801"/>
    </source>
</evidence>
<keyword evidence="6 7" id="KW-0472">Membrane</keyword>
<protein>
    <submittedName>
        <fullName evidence="9">Undecaprenyl-diphosphatase</fullName>
    </submittedName>
</protein>
<dbReference type="AlphaFoldDB" id="A0A1I6H9K1"/>
<keyword evidence="3 7" id="KW-0812">Transmembrane</keyword>
<evidence type="ECO:0000256" key="7">
    <source>
        <dbReference type="SAM" id="Phobius"/>
    </source>
</evidence>